<dbReference type="GO" id="GO:0050660">
    <property type="term" value="F:flavin adenine dinucleotide binding"/>
    <property type="evidence" value="ECO:0007669"/>
    <property type="project" value="InterPro"/>
</dbReference>
<keyword evidence="7" id="KW-0325">Glycoprotein</keyword>
<dbReference type="InterPro" id="IPR036188">
    <property type="entry name" value="FAD/NAD-bd_sf"/>
</dbReference>
<comment type="cofactor">
    <cofactor evidence="1 9">
        <name>FAD</name>
        <dbReference type="ChEBI" id="CHEBI:57692"/>
    </cofactor>
</comment>
<keyword evidence="4" id="KW-0732">Signal</keyword>
<dbReference type="OrthoDB" id="269227at2759"/>
<name>A0A4S8MUV5_DENBC</name>
<sequence>MWKRCGGFDFVVCGGGLSGLVVASRLSEDPSVSVAVLEAGGDVAHWPDSQIPGFFTKNLTKPEIDWMFFTTPQAHVNDRSIYVPRGKGIGGSSILNFMTLGRASTVEYDAMEGLSGKGWNWSNYLKYFKKSETFSADPEMAAKHEFKPDPEVYGTKGPLHRVLPRWISQLHMPFYKALHSLGVPHQYDSSNGHTAGTGTGTGAIHPHTATKTSAVSAYYEPAKDRPNFTVIKFAHVHKVLFSRTDDSENLVATGVEYIQDGSIKIVMAKKEVILSAGSCQTPQLLELSGIGDSKVLAAHGIPVLQDLPGVGANLQDHLSTGFTAEMNPKYESMDVLANDPMRAGAEWQLYETKRQGMFTAVSSVAYAFLPTKYFADVEAIKKAVEDPTVNRDADELKGMTKTIELEKEWLVHDEVPQLEIVQVPAFLPTAGYLPTPGKRYFSIFVALMHPLSRGTVHITSPDPLVPPAIDGHFLENKVDTSLLISALHFARKVVRTEELKDIVIKEVIPGERVESDEELERYVKNTLSTVFHPVGTASMLPHEEGGVVDERCMVYGTENLRVVDASIIPVQLAAHTQATVYALAEKAADLIKDSLQKS</sequence>
<proteinExistence type="inferred from homology"/>
<dbReference type="AlphaFoldDB" id="A0A4S8MUV5"/>
<dbReference type="InterPro" id="IPR012132">
    <property type="entry name" value="GMC_OxRdtase"/>
</dbReference>
<dbReference type="Pfam" id="PF05199">
    <property type="entry name" value="GMC_oxred_C"/>
    <property type="match status" value="1"/>
</dbReference>
<dbReference type="GO" id="GO:0016614">
    <property type="term" value="F:oxidoreductase activity, acting on CH-OH group of donors"/>
    <property type="evidence" value="ECO:0007669"/>
    <property type="project" value="InterPro"/>
</dbReference>
<evidence type="ECO:0000256" key="6">
    <source>
        <dbReference type="ARBA" id="ARBA00023002"/>
    </source>
</evidence>
<evidence type="ECO:0000313" key="12">
    <source>
        <dbReference type="Proteomes" id="UP000297245"/>
    </source>
</evidence>
<evidence type="ECO:0000256" key="7">
    <source>
        <dbReference type="ARBA" id="ARBA00023180"/>
    </source>
</evidence>
<dbReference type="Gene3D" id="3.50.50.60">
    <property type="entry name" value="FAD/NAD(P)-binding domain"/>
    <property type="match status" value="1"/>
</dbReference>
<comment type="similarity">
    <text evidence="2">Belongs to the GMC oxidoreductase family.</text>
</comment>
<reference evidence="11 12" key="1">
    <citation type="journal article" date="2019" name="Nat. Ecol. Evol.">
        <title>Megaphylogeny resolves global patterns of mushroom evolution.</title>
        <authorList>
            <person name="Varga T."/>
            <person name="Krizsan K."/>
            <person name="Foldi C."/>
            <person name="Dima B."/>
            <person name="Sanchez-Garcia M."/>
            <person name="Sanchez-Ramirez S."/>
            <person name="Szollosi G.J."/>
            <person name="Szarkandi J.G."/>
            <person name="Papp V."/>
            <person name="Albert L."/>
            <person name="Andreopoulos W."/>
            <person name="Angelini C."/>
            <person name="Antonin V."/>
            <person name="Barry K.W."/>
            <person name="Bougher N.L."/>
            <person name="Buchanan P."/>
            <person name="Buyck B."/>
            <person name="Bense V."/>
            <person name="Catcheside P."/>
            <person name="Chovatia M."/>
            <person name="Cooper J."/>
            <person name="Damon W."/>
            <person name="Desjardin D."/>
            <person name="Finy P."/>
            <person name="Geml J."/>
            <person name="Haridas S."/>
            <person name="Hughes K."/>
            <person name="Justo A."/>
            <person name="Karasinski D."/>
            <person name="Kautmanova I."/>
            <person name="Kiss B."/>
            <person name="Kocsube S."/>
            <person name="Kotiranta H."/>
            <person name="LaButti K.M."/>
            <person name="Lechner B.E."/>
            <person name="Liimatainen K."/>
            <person name="Lipzen A."/>
            <person name="Lukacs Z."/>
            <person name="Mihaltcheva S."/>
            <person name="Morgado L.N."/>
            <person name="Niskanen T."/>
            <person name="Noordeloos M.E."/>
            <person name="Ohm R.A."/>
            <person name="Ortiz-Santana B."/>
            <person name="Ovrebo C."/>
            <person name="Racz N."/>
            <person name="Riley R."/>
            <person name="Savchenko A."/>
            <person name="Shiryaev A."/>
            <person name="Soop K."/>
            <person name="Spirin V."/>
            <person name="Szebenyi C."/>
            <person name="Tomsovsky M."/>
            <person name="Tulloss R.E."/>
            <person name="Uehling J."/>
            <person name="Grigoriev I.V."/>
            <person name="Vagvolgyi C."/>
            <person name="Papp T."/>
            <person name="Martin F.M."/>
            <person name="Miettinen O."/>
            <person name="Hibbett D.S."/>
            <person name="Nagy L.G."/>
        </authorList>
    </citation>
    <scope>NUCLEOTIDE SEQUENCE [LARGE SCALE GENOMIC DNA]</scope>
    <source>
        <strain evidence="11 12">CBS 962.96</strain>
    </source>
</reference>
<dbReference type="SUPFAM" id="SSF54373">
    <property type="entry name" value="FAD-linked reductases, C-terminal domain"/>
    <property type="match status" value="1"/>
</dbReference>
<organism evidence="11 12">
    <name type="scientific">Dendrothele bispora (strain CBS 962.96)</name>
    <dbReference type="NCBI Taxonomy" id="1314807"/>
    <lineage>
        <taxon>Eukaryota</taxon>
        <taxon>Fungi</taxon>
        <taxon>Dikarya</taxon>
        <taxon>Basidiomycota</taxon>
        <taxon>Agaricomycotina</taxon>
        <taxon>Agaricomycetes</taxon>
        <taxon>Agaricomycetidae</taxon>
        <taxon>Agaricales</taxon>
        <taxon>Agaricales incertae sedis</taxon>
        <taxon>Dendrothele</taxon>
    </lineage>
</organism>
<evidence type="ECO:0000313" key="11">
    <source>
        <dbReference type="EMBL" id="THV06771.1"/>
    </source>
</evidence>
<evidence type="ECO:0000256" key="9">
    <source>
        <dbReference type="PIRSR" id="PIRSR000137-2"/>
    </source>
</evidence>
<evidence type="ECO:0000259" key="10">
    <source>
        <dbReference type="PROSITE" id="PS00624"/>
    </source>
</evidence>
<keyword evidence="5 9" id="KW-0274">FAD</keyword>
<dbReference type="InterPro" id="IPR007867">
    <property type="entry name" value="GMC_OxRtase_C"/>
</dbReference>
<gene>
    <name evidence="11" type="ORF">K435DRAFT_711049</name>
</gene>
<evidence type="ECO:0000256" key="3">
    <source>
        <dbReference type="ARBA" id="ARBA00022630"/>
    </source>
</evidence>
<dbReference type="PANTHER" id="PTHR11552:SF201">
    <property type="entry name" value="GLUCOSE-METHANOL-CHOLINE OXIDOREDUCTASE N-TERMINAL DOMAIN-CONTAINING PROTEIN"/>
    <property type="match status" value="1"/>
</dbReference>
<feature type="domain" description="Glucose-methanol-choline oxidoreductase N-terminal" evidence="10">
    <location>
        <begin position="277"/>
        <end position="291"/>
    </location>
</feature>
<keyword evidence="6" id="KW-0560">Oxidoreductase</keyword>
<evidence type="ECO:0000256" key="5">
    <source>
        <dbReference type="ARBA" id="ARBA00022827"/>
    </source>
</evidence>
<keyword evidence="3" id="KW-0285">Flavoprotein</keyword>
<dbReference type="Proteomes" id="UP000297245">
    <property type="component" value="Unassembled WGS sequence"/>
</dbReference>
<feature type="binding site" evidence="9">
    <location>
        <position position="236"/>
    </location>
    <ligand>
        <name>FAD</name>
        <dbReference type="ChEBI" id="CHEBI:57692"/>
    </ligand>
</feature>
<accession>A0A4S8MUV5</accession>
<dbReference type="EMBL" id="ML179041">
    <property type="protein sequence ID" value="THV06771.1"/>
    <property type="molecule type" value="Genomic_DNA"/>
</dbReference>
<dbReference type="SUPFAM" id="SSF51905">
    <property type="entry name" value="FAD/NAD(P)-binding domain"/>
    <property type="match status" value="1"/>
</dbReference>
<dbReference type="PANTHER" id="PTHR11552">
    <property type="entry name" value="GLUCOSE-METHANOL-CHOLINE GMC OXIDOREDUCTASE"/>
    <property type="match status" value="1"/>
</dbReference>
<dbReference type="InterPro" id="IPR000172">
    <property type="entry name" value="GMC_OxRdtase_N"/>
</dbReference>
<feature type="active site" description="Proton donor" evidence="8">
    <location>
        <position position="532"/>
    </location>
</feature>
<evidence type="ECO:0000256" key="8">
    <source>
        <dbReference type="PIRSR" id="PIRSR000137-1"/>
    </source>
</evidence>
<dbReference type="PIRSF" id="PIRSF000137">
    <property type="entry name" value="Alcohol_oxidase"/>
    <property type="match status" value="1"/>
</dbReference>
<dbReference type="Gene3D" id="3.30.560.10">
    <property type="entry name" value="Glucose Oxidase, domain 3"/>
    <property type="match status" value="1"/>
</dbReference>
<evidence type="ECO:0000256" key="1">
    <source>
        <dbReference type="ARBA" id="ARBA00001974"/>
    </source>
</evidence>
<feature type="active site" description="Proton acceptor" evidence="8">
    <location>
        <position position="575"/>
    </location>
</feature>
<keyword evidence="12" id="KW-1185">Reference proteome</keyword>
<dbReference type="PROSITE" id="PS00624">
    <property type="entry name" value="GMC_OXRED_2"/>
    <property type="match status" value="1"/>
</dbReference>
<protein>
    <submittedName>
        <fullName evidence="11">Alcohol oxidase</fullName>
    </submittedName>
</protein>
<evidence type="ECO:0000256" key="4">
    <source>
        <dbReference type="ARBA" id="ARBA00022729"/>
    </source>
</evidence>
<evidence type="ECO:0000256" key="2">
    <source>
        <dbReference type="ARBA" id="ARBA00010790"/>
    </source>
</evidence>
<dbReference type="Pfam" id="PF00732">
    <property type="entry name" value="GMC_oxred_N"/>
    <property type="match status" value="1"/>
</dbReference>